<dbReference type="Proteomes" id="UP001278766">
    <property type="component" value="Unassembled WGS sequence"/>
</dbReference>
<dbReference type="RefSeq" id="XP_062662927.1">
    <property type="nucleotide sequence ID" value="XM_062809076.1"/>
</dbReference>
<reference evidence="1" key="1">
    <citation type="journal article" date="2023" name="Mol. Phylogenet. Evol.">
        <title>Genome-scale phylogeny and comparative genomics of the fungal order Sordariales.</title>
        <authorList>
            <person name="Hensen N."/>
            <person name="Bonometti L."/>
            <person name="Westerberg I."/>
            <person name="Brannstrom I.O."/>
            <person name="Guillou S."/>
            <person name="Cros-Aarteil S."/>
            <person name="Calhoun S."/>
            <person name="Haridas S."/>
            <person name="Kuo A."/>
            <person name="Mondo S."/>
            <person name="Pangilinan J."/>
            <person name="Riley R."/>
            <person name="LaButti K."/>
            <person name="Andreopoulos B."/>
            <person name="Lipzen A."/>
            <person name="Chen C."/>
            <person name="Yan M."/>
            <person name="Daum C."/>
            <person name="Ng V."/>
            <person name="Clum A."/>
            <person name="Steindorff A."/>
            <person name="Ohm R.A."/>
            <person name="Martin F."/>
            <person name="Silar P."/>
            <person name="Natvig D.O."/>
            <person name="Lalanne C."/>
            <person name="Gautier V."/>
            <person name="Ament-Velasquez S.L."/>
            <person name="Kruys A."/>
            <person name="Hutchinson M.I."/>
            <person name="Powell A.J."/>
            <person name="Barry K."/>
            <person name="Miller A.N."/>
            <person name="Grigoriev I.V."/>
            <person name="Debuchy R."/>
            <person name="Gladieux P."/>
            <person name="Hiltunen Thoren M."/>
            <person name="Johannesson H."/>
        </authorList>
    </citation>
    <scope>NUCLEOTIDE SEQUENCE</scope>
    <source>
        <strain evidence="1">CBS 168.71</strain>
    </source>
</reference>
<accession>A0AAE0HMP5</accession>
<keyword evidence="2" id="KW-1185">Reference proteome</keyword>
<evidence type="ECO:0000313" key="2">
    <source>
        <dbReference type="Proteomes" id="UP001278766"/>
    </source>
</evidence>
<name>A0AAE0HMP5_9PEZI</name>
<reference evidence="1" key="2">
    <citation type="submission" date="2023-06" db="EMBL/GenBank/DDBJ databases">
        <authorList>
            <consortium name="Lawrence Berkeley National Laboratory"/>
            <person name="Haridas S."/>
            <person name="Hensen N."/>
            <person name="Bonometti L."/>
            <person name="Westerberg I."/>
            <person name="Brannstrom I.O."/>
            <person name="Guillou S."/>
            <person name="Cros-Aarteil S."/>
            <person name="Calhoun S."/>
            <person name="Kuo A."/>
            <person name="Mondo S."/>
            <person name="Pangilinan J."/>
            <person name="Riley R."/>
            <person name="Labutti K."/>
            <person name="Andreopoulos B."/>
            <person name="Lipzen A."/>
            <person name="Chen C."/>
            <person name="Yanf M."/>
            <person name="Daum C."/>
            <person name="Ng V."/>
            <person name="Clum A."/>
            <person name="Steindorff A."/>
            <person name="Ohm R."/>
            <person name="Martin F."/>
            <person name="Silar P."/>
            <person name="Natvig D."/>
            <person name="Lalanne C."/>
            <person name="Gautier V."/>
            <person name="Ament-Velasquez S.L."/>
            <person name="Kruys A."/>
            <person name="Hutchinson M.I."/>
            <person name="Powell A.J."/>
            <person name="Barry K."/>
            <person name="Miller A.N."/>
            <person name="Grigoriev I.V."/>
            <person name="Debuchy R."/>
            <person name="Gladieux P."/>
            <person name="Thoren M.H."/>
            <person name="Johannesson H."/>
        </authorList>
    </citation>
    <scope>NUCLEOTIDE SEQUENCE</scope>
    <source>
        <strain evidence="1">CBS 168.71</strain>
    </source>
</reference>
<dbReference type="EMBL" id="JAUEPN010000002">
    <property type="protein sequence ID" value="KAK3299413.1"/>
    <property type="molecule type" value="Genomic_DNA"/>
</dbReference>
<organism evidence="1 2">
    <name type="scientific">Chaetomium fimeti</name>
    <dbReference type="NCBI Taxonomy" id="1854472"/>
    <lineage>
        <taxon>Eukaryota</taxon>
        <taxon>Fungi</taxon>
        <taxon>Dikarya</taxon>
        <taxon>Ascomycota</taxon>
        <taxon>Pezizomycotina</taxon>
        <taxon>Sordariomycetes</taxon>
        <taxon>Sordariomycetidae</taxon>
        <taxon>Sordariales</taxon>
        <taxon>Chaetomiaceae</taxon>
        <taxon>Chaetomium</taxon>
    </lineage>
</organism>
<protein>
    <submittedName>
        <fullName evidence="1">Uncharacterized protein</fullName>
    </submittedName>
</protein>
<dbReference type="AlphaFoldDB" id="A0AAE0HMP5"/>
<dbReference type="GeneID" id="87846024"/>
<evidence type="ECO:0000313" key="1">
    <source>
        <dbReference type="EMBL" id="KAK3299413.1"/>
    </source>
</evidence>
<sequence length="256" mass="27452">MMESAVRNSCCFQNPAINNSPQSLQKPCAVLNSFSRRDTDACGNLFLLSVAGFPRSSRGSWDDPVQLRYRQLSDRNPAWHFYVVSHPVCSLATPSCSFKSSLSAFACLFRLDRGTVPPLAPSAIAPVEWPGLASMDGVWASAALGNPCPCGPAHPRHLSPPQFPIPSRCTSHPLKGRLHTGAYFALGGYQENVGVDVPQSTPGLAQGKGRGGCCWAGHGAAPHKRLPRWSVRNTPILIKTCPSARKPCLNPGVEPS</sequence>
<proteinExistence type="predicted"/>
<gene>
    <name evidence="1" type="ORF">B0H64DRAFT_99618</name>
</gene>
<comment type="caution">
    <text evidence="1">The sequence shown here is derived from an EMBL/GenBank/DDBJ whole genome shotgun (WGS) entry which is preliminary data.</text>
</comment>